<accession>X6NZT2</accession>
<dbReference type="InterPro" id="IPR028427">
    <property type="entry name" value="Met_Sox_Rdtase_MsrB"/>
</dbReference>
<evidence type="ECO:0000256" key="1">
    <source>
        <dbReference type="ARBA" id="ARBA00001947"/>
    </source>
</evidence>
<dbReference type="AlphaFoldDB" id="X6NZT2"/>
<organism evidence="7 8">
    <name type="scientific">Reticulomyxa filosa</name>
    <dbReference type="NCBI Taxonomy" id="46433"/>
    <lineage>
        <taxon>Eukaryota</taxon>
        <taxon>Sar</taxon>
        <taxon>Rhizaria</taxon>
        <taxon>Retaria</taxon>
        <taxon>Foraminifera</taxon>
        <taxon>Monothalamids</taxon>
        <taxon>Reticulomyxidae</taxon>
        <taxon>Reticulomyxa</taxon>
    </lineage>
</organism>
<dbReference type="Pfam" id="PF01641">
    <property type="entry name" value="SelR"/>
    <property type="match status" value="1"/>
</dbReference>
<reference evidence="7 8" key="1">
    <citation type="journal article" date="2013" name="Curr. Biol.">
        <title>The Genome of the Foraminiferan Reticulomyxa filosa.</title>
        <authorList>
            <person name="Glockner G."/>
            <person name="Hulsmann N."/>
            <person name="Schleicher M."/>
            <person name="Noegel A.A."/>
            <person name="Eichinger L."/>
            <person name="Gallinger C."/>
            <person name="Pawlowski J."/>
            <person name="Sierra R."/>
            <person name="Euteneuer U."/>
            <person name="Pillet L."/>
            <person name="Moustafa A."/>
            <person name="Platzer M."/>
            <person name="Groth M."/>
            <person name="Szafranski K."/>
            <person name="Schliwa M."/>
        </authorList>
    </citation>
    <scope>NUCLEOTIDE SEQUENCE [LARGE SCALE GENOMIC DNA]</scope>
</reference>
<feature type="domain" description="MsrB" evidence="6">
    <location>
        <begin position="45"/>
        <end position="168"/>
    </location>
</feature>
<dbReference type="GO" id="GO:0030091">
    <property type="term" value="P:protein repair"/>
    <property type="evidence" value="ECO:0007669"/>
    <property type="project" value="InterPro"/>
</dbReference>
<dbReference type="PANTHER" id="PTHR46081">
    <property type="entry name" value="PEPTIDE METHIONINE SULFOXIDE REDUCTASE 2"/>
    <property type="match status" value="1"/>
</dbReference>
<gene>
    <name evidence="7" type="ORF">RFI_05639</name>
</gene>
<keyword evidence="3" id="KW-0479">Metal-binding</keyword>
<name>X6NZT2_RETFI</name>
<evidence type="ECO:0000256" key="3">
    <source>
        <dbReference type="ARBA" id="ARBA00022723"/>
    </source>
</evidence>
<dbReference type="PROSITE" id="PS51790">
    <property type="entry name" value="MSRB"/>
    <property type="match status" value="1"/>
</dbReference>
<dbReference type="InterPro" id="IPR011057">
    <property type="entry name" value="Mss4-like_sf"/>
</dbReference>
<dbReference type="SUPFAM" id="SSF51316">
    <property type="entry name" value="Mss4-like"/>
    <property type="match status" value="1"/>
</dbReference>
<evidence type="ECO:0000313" key="7">
    <source>
        <dbReference type="EMBL" id="ETO31481.1"/>
    </source>
</evidence>
<keyword evidence="4" id="KW-0862">Zinc</keyword>
<dbReference type="Proteomes" id="UP000023152">
    <property type="component" value="Unassembled WGS sequence"/>
</dbReference>
<comment type="similarity">
    <text evidence="2">Belongs to the MsrB Met sulfoxide reductase family.</text>
</comment>
<dbReference type="GO" id="GO:0046872">
    <property type="term" value="F:metal ion binding"/>
    <property type="evidence" value="ECO:0007669"/>
    <property type="project" value="UniProtKB-KW"/>
</dbReference>
<dbReference type="InterPro" id="IPR002579">
    <property type="entry name" value="Met_Sox_Rdtase_MsrB_dom"/>
</dbReference>
<dbReference type="PANTHER" id="PTHR46081:SF8">
    <property type="entry name" value="PEPTIDE METHIONINE SULFOXIDE REDUCTASE 2"/>
    <property type="match status" value="1"/>
</dbReference>
<dbReference type="Gene3D" id="2.170.150.20">
    <property type="entry name" value="Peptide methionine sulfoxide reductase"/>
    <property type="match status" value="1"/>
</dbReference>
<evidence type="ECO:0000313" key="8">
    <source>
        <dbReference type="Proteomes" id="UP000023152"/>
    </source>
</evidence>
<dbReference type="OrthoDB" id="44061at2759"/>
<dbReference type="GO" id="GO:0033743">
    <property type="term" value="F:peptide-methionine (R)-S-oxide reductase activity"/>
    <property type="evidence" value="ECO:0007669"/>
    <property type="project" value="InterPro"/>
</dbReference>
<evidence type="ECO:0000256" key="2">
    <source>
        <dbReference type="ARBA" id="ARBA00007174"/>
    </source>
</evidence>
<proteinExistence type="inferred from homology"/>
<evidence type="ECO:0000256" key="4">
    <source>
        <dbReference type="ARBA" id="ARBA00022833"/>
    </source>
</evidence>
<protein>
    <recommendedName>
        <fullName evidence="6">MsrB domain-containing protein</fullName>
    </recommendedName>
</protein>
<dbReference type="GO" id="GO:0006979">
    <property type="term" value="P:response to oxidative stress"/>
    <property type="evidence" value="ECO:0007669"/>
    <property type="project" value="InterPro"/>
</dbReference>
<sequence>MNRIKNPLFKLINSSFLSQAVRPRNIYPRHFIASNPNIMAADDSKKTDTVKLTEEEWKKKGPKGLIFFLLLLNAYYFDLSDNPLYSYQAKFSSHCGWPAFDKCFENSIKTKTDKSHGMVRVEIMCAKCDGHLGHVFEGEGYNESDKGEVSRTDQRHCVNSISIKYVKGNLEKPPAETELQI</sequence>
<keyword evidence="8" id="KW-1185">Reference proteome</keyword>
<dbReference type="EMBL" id="ASPP01004900">
    <property type="protein sequence ID" value="ETO31481.1"/>
    <property type="molecule type" value="Genomic_DNA"/>
</dbReference>
<evidence type="ECO:0000256" key="5">
    <source>
        <dbReference type="ARBA" id="ARBA00023002"/>
    </source>
</evidence>
<keyword evidence="5" id="KW-0560">Oxidoreductase</keyword>
<evidence type="ECO:0000259" key="6">
    <source>
        <dbReference type="PROSITE" id="PS51790"/>
    </source>
</evidence>
<comment type="caution">
    <text evidence="7">The sequence shown here is derived from an EMBL/GenBank/DDBJ whole genome shotgun (WGS) entry which is preliminary data.</text>
</comment>
<comment type="cofactor">
    <cofactor evidence="1">
        <name>Zn(2+)</name>
        <dbReference type="ChEBI" id="CHEBI:29105"/>
    </cofactor>
</comment>